<reference evidence="3" key="1">
    <citation type="journal article" date="2022" name="Environ. Microbiol.">
        <title>Functional analysis, diversity, and distribution of carbendazim hydrolases MheI and CbmA, responsible for the initial step in carbendazim degradation.</title>
        <authorList>
            <person name="Zhang M."/>
            <person name="Bai X."/>
            <person name="Li Q."/>
            <person name="Zhang L."/>
            <person name="Zhu Q."/>
            <person name="Gao S."/>
            <person name="Ke Z."/>
            <person name="Jiang M."/>
            <person name="Hu J."/>
            <person name="Qiu J."/>
            <person name="Hong Q."/>
        </authorList>
    </citation>
    <scope>NUCLEOTIDE SEQUENCE [LARGE SCALE GENOMIC DNA]</scope>
    <source>
        <strain evidence="3">djl-6</strain>
    </source>
</reference>
<dbReference type="SUPFAM" id="SSF56349">
    <property type="entry name" value="DNA breaking-rejoining enzymes"/>
    <property type="match status" value="1"/>
</dbReference>
<evidence type="ECO:0000313" key="3">
    <source>
        <dbReference type="Proteomes" id="UP000831484"/>
    </source>
</evidence>
<dbReference type="GO" id="GO:0003677">
    <property type="term" value="F:DNA binding"/>
    <property type="evidence" value="ECO:0007669"/>
    <property type="project" value="InterPro"/>
</dbReference>
<dbReference type="InterPro" id="IPR013762">
    <property type="entry name" value="Integrase-like_cat_sf"/>
</dbReference>
<geneLocation type="plasmid" evidence="2 3">
    <name>pdjl-6-5</name>
</geneLocation>
<keyword evidence="2" id="KW-0614">Plasmid</keyword>
<evidence type="ECO:0000256" key="1">
    <source>
        <dbReference type="ARBA" id="ARBA00023172"/>
    </source>
</evidence>
<evidence type="ECO:0000313" key="2">
    <source>
        <dbReference type="EMBL" id="UPU46896.1"/>
    </source>
</evidence>
<dbReference type="AlphaFoldDB" id="A0AB38RP28"/>
<dbReference type="RefSeq" id="WP_064075581.1">
    <property type="nucleotide sequence ID" value="NZ_CP096568.1"/>
</dbReference>
<dbReference type="Gene3D" id="1.10.443.10">
    <property type="entry name" value="Intergrase catalytic core"/>
    <property type="match status" value="1"/>
</dbReference>
<dbReference type="GO" id="GO:0006310">
    <property type="term" value="P:DNA recombination"/>
    <property type="evidence" value="ECO:0007669"/>
    <property type="project" value="UniProtKB-KW"/>
</dbReference>
<accession>A0AB38RP28</accession>
<keyword evidence="3" id="KW-1185">Reference proteome</keyword>
<dbReference type="GO" id="GO:0015074">
    <property type="term" value="P:DNA integration"/>
    <property type="evidence" value="ECO:0007669"/>
    <property type="project" value="InterPro"/>
</dbReference>
<gene>
    <name evidence="2" type="ORF">M0639_34255</name>
</gene>
<organism evidence="2 3">
    <name type="scientific">Rhodococcus qingshengii JCM 15477</name>
    <dbReference type="NCBI Taxonomy" id="1303681"/>
    <lineage>
        <taxon>Bacteria</taxon>
        <taxon>Bacillati</taxon>
        <taxon>Actinomycetota</taxon>
        <taxon>Actinomycetes</taxon>
        <taxon>Mycobacteriales</taxon>
        <taxon>Nocardiaceae</taxon>
        <taxon>Rhodococcus</taxon>
        <taxon>Rhodococcus erythropolis group</taxon>
    </lineage>
</organism>
<sequence>MTPGRSPQGQPICRDCAGITTALDCTKCGREAERLRGGHCARCVVAADLTAVLRPHDPPDLRLKRLLCELAAVSRPESIITWMRGKAAAELLKQIGDRDLALSHSAFDDLPPGRHVEHLREMLVELHILPDRGDPLLARFEMWLDNRLEALADHPEVRAALEPFARWHHLRRIREDRVRNVDNATRNAKQEITETGKFLIWLSDQHRATIDALTQDHIDEYFSSGTTTRTAARNFLQWRAKTGIGKRYDLRCREARQTPLVSSRERLELIRTVLESDTALLSHRIAALLFLLYAFPVRRIAELRCDQVEVTPAGIKLHLGEHPAPVPPPLLRLFHDYMAARANQRTTNNQSPWFFPGTRAGHHLTAQALQQTFRRVFGINILAVRNAVLHDLTKELDAASLADLLGYSNQIMNIHAARSGVPMGSYPASHLPQ</sequence>
<proteinExistence type="predicted"/>
<dbReference type="EMBL" id="CP096568">
    <property type="protein sequence ID" value="UPU46896.1"/>
    <property type="molecule type" value="Genomic_DNA"/>
</dbReference>
<dbReference type="Proteomes" id="UP000831484">
    <property type="component" value="Plasmid pdjl-6-5"/>
</dbReference>
<dbReference type="InterPro" id="IPR011010">
    <property type="entry name" value="DNA_brk_join_enz"/>
</dbReference>
<protein>
    <submittedName>
        <fullName evidence="2">Uncharacterized protein</fullName>
    </submittedName>
</protein>
<keyword evidence="1" id="KW-0233">DNA recombination</keyword>
<name>A0AB38RP28_RHOSG</name>